<comment type="caution">
    <text evidence="2">The sequence shown here is derived from an EMBL/GenBank/DDBJ whole genome shotgun (WGS) entry which is preliminary data.</text>
</comment>
<feature type="binding site" evidence="1">
    <location>
        <position position="51"/>
    </location>
    <ligand>
        <name>ATP</name>
        <dbReference type="ChEBI" id="CHEBI:30616"/>
    </ligand>
</feature>
<sequence length="153" mass="17381">MIAERFSKFIKSKNKHITLTLGEVQLKDVLGQGGNGIVYSGKILNETIALKFLISEASGNTLKNKTNRFLAEYFNVVTLKESTGIVKYIDYDILNFDDSEGFVSLPVILMKKYDTSLSAIQKNKTEEEFKKLFNFLLSTLEKIHLRASLKSQY</sequence>
<dbReference type="Gene3D" id="1.10.510.10">
    <property type="entry name" value="Transferase(Phosphotransferase) domain 1"/>
    <property type="match status" value="1"/>
</dbReference>
<dbReference type="InterPro" id="IPR017441">
    <property type="entry name" value="Protein_kinase_ATP_BS"/>
</dbReference>
<evidence type="ECO:0000256" key="1">
    <source>
        <dbReference type="PROSITE-ProRule" id="PRU10141"/>
    </source>
</evidence>
<dbReference type="InterPro" id="IPR011009">
    <property type="entry name" value="Kinase-like_dom_sf"/>
</dbReference>
<keyword evidence="1" id="KW-0067">ATP-binding</keyword>
<dbReference type="GO" id="GO:0005524">
    <property type="term" value="F:ATP binding"/>
    <property type="evidence" value="ECO:0007669"/>
    <property type="project" value="UniProtKB-UniRule"/>
</dbReference>
<evidence type="ECO:0008006" key="4">
    <source>
        <dbReference type="Google" id="ProtNLM"/>
    </source>
</evidence>
<proteinExistence type="predicted"/>
<reference evidence="2 3" key="1">
    <citation type="submission" date="2019-05" db="EMBL/GenBank/DDBJ databases">
        <title>Draft Whole-Genome sequence of the green sulfur bacterium Chlorobaculum thiosulfatiphilum DSM 249.</title>
        <authorList>
            <person name="Meyer T.E."/>
            <person name="Kyndt J.A."/>
        </authorList>
    </citation>
    <scope>NUCLEOTIDE SEQUENCE [LARGE SCALE GENOMIC DNA]</scope>
    <source>
        <strain evidence="2 3">DSM 249</strain>
    </source>
</reference>
<dbReference type="Proteomes" id="UP000308271">
    <property type="component" value="Unassembled WGS sequence"/>
</dbReference>
<dbReference type="PROSITE" id="PS00107">
    <property type="entry name" value="PROTEIN_KINASE_ATP"/>
    <property type="match status" value="1"/>
</dbReference>
<evidence type="ECO:0000313" key="3">
    <source>
        <dbReference type="Proteomes" id="UP000308271"/>
    </source>
</evidence>
<dbReference type="RefSeq" id="WP_139457139.1">
    <property type="nucleotide sequence ID" value="NZ_VDCH01000016.1"/>
</dbReference>
<keyword evidence="3" id="KW-1185">Reference proteome</keyword>
<dbReference type="OrthoDB" id="9801841at2"/>
<accession>A0A5C4S5R6</accession>
<organism evidence="2 3">
    <name type="scientific">Chlorobaculum thiosulfatiphilum</name>
    <name type="common">Chlorobium limicola f.sp. thiosulfatophilum</name>
    <dbReference type="NCBI Taxonomy" id="115852"/>
    <lineage>
        <taxon>Bacteria</taxon>
        <taxon>Pseudomonadati</taxon>
        <taxon>Chlorobiota</taxon>
        <taxon>Chlorobiia</taxon>
        <taxon>Chlorobiales</taxon>
        <taxon>Chlorobiaceae</taxon>
        <taxon>Chlorobaculum</taxon>
    </lineage>
</organism>
<dbReference type="AlphaFoldDB" id="A0A5C4S5R6"/>
<name>A0A5C4S5R6_CHLTI</name>
<keyword evidence="1" id="KW-0547">Nucleotide-binding</keyword>
<dbReference type="EMBL" id="VDCH01000016">
    <property type="protein sequence ID" value="TNJ38582.1"/>
    <property type="molecule type" value="Genomic_DNA"/>
</dbReference>
<dbReference type="SUPFAM" id="SSF56112">
    <property type="entry name" value="Protein kinase-like (PK-like)"/>
    <property type="match status" value="1"/>
</dbReference>
<evidence type="ECO:0000313" key="2">
    <source>
        <dbReference type="EMBL" id="TNJ38582.1"/>
    </source>
</evidence>
<protein>
    <recommendedName>
        <fullName evidence="4">Protein kinase domain-containing protein</fullName>
    </recommendedName>
</protein>
<gene>
    <name evidence="2" type="ORF">FGF66_08000</name>
</gene>